<proteinExistence type="predicted"/>
<feature type="non-terminal residue" evidence="1">
    <location>
        <position position="152"/>
    </location>
</feature>
<accession>A0A0F8YUY4</accession>
<organism evidence="1">
    <name type="scientific">marine sediment metagenome</name>
    <dbReference type="NCBI Taxonomy" id="412755"/>
    <lineage>
        <taxon>unclassified sequences</taxon>
        <taxon>metagenomes</taxon>
        <taxon>ecological metagenomes</taxon>
    </lineage>
</organism>
<evidence type="ECO:0000313" key="1">
    <source>
        <dbReference type="EMBL" id="KKK51816.1"/>
    </source>
</evidence>
<dbReference type="EMBL" id="LAZR01067324">
    <property type="protein sequence ID" value="KKK51816.1"/>
    <property type="molecule type" value="Genomic_DNA"/>
</dbReference>
<name>A0A0F8YUY4_9ZZZZ</name>
<protein>
    <submittedName>
        <fullName evidence="1">Uncharacterized protein</fullName>
    </submittedName>
</protein>
<gene>
    <name evidence="1" type="ORF">LCGC14_3111160</name>
</gene>
<dbReference type="AlphaFoldDB" id="A0A0F8YUY4"/>
<sequence>MQFDLDDFSASLATGELSGSDMKYYLNLYTDEAIEIPVTYSVYVYPISQSWEMGDGKRADIPETTTGVSWTLRDGVTISGVTGSAWDSGSAGGPGGAAYFSGTLAESTKWEASQSFKYQTTDLHIDVTNIVEGWFSGSISNFGFLIKRGNTA</sequence>
<reference evidence="1" key="1">
    <citation type="journal article" date="2015" name="Nature">
        <title>Complex archaea that bridge the gap between prokaryotes and eukaryotes.</title>
        <authorList>
            <person name="Spang A."/>
            <person name="Saw J.H."/>
            <person name="Jorgensen S.L."/>
            <person name="Zaremba-Niedzwiedzka K."/>
            <person name="Martijn J."/>
            <person name="Lind A.E."/>
            <person name="van Eijk R."/>
            <person name="Schleper C."/>
            <person name="Guy L."/>
            <person name="Ettema T.J."/>
        </authorList>
    </citation>
    <scope>NUCLEOTIDE SEQUENCE</scope>
</reference>
<comment type="caution">
    <text evidence="1">The sequence shown here is derived from an EMBL/GenBank/DDBJ whole genome shotgun (WGS) entry which is preliminary data.</text>
</comment>